<dbReference type="SUPFAM" id="SSF56801">
    <property type="entry name" value="Acetyl-CoA synthetase-like"/>
    <property type="match status" value="1"/>
</dbReference>
<dbReference type="Gene3D" id="3.30.300.30">
    <property type="match status" value="1"/>
</dbReference>
<dbReference type="CDD" id="cd05931">
    <property type="entry name" value="FAAL"/>
    <property type="match status" value="1"/>
</dbReference>
<dbReference type="Pfam" id="PF00501">
    <property type="entry name" value="AMP-binding"/>
    <property type="match status" value="1"/>
</dbReference>
<protein>
    <submittedName>
        <fullName evidence="4">Fatty acyl-AMP ligase</fullName>
    </submittedName>
</protein>
<dbReference type="PROSITE" id="PS00455">
    <property type="entry name" value="AMP_BINDING"/>
    <property type="match status" value="1"/>
</dbReference>
<dbReference type="InterPro" id="IPR000873">
    <property type="entry name" value="AMP-dep_synth/lig_dom"/>
</dbReference>
<dbReference type="Gene3D" id="3.40.50.12780">
    <property type="entry name" value="N-terminal domain of ligase-like"/>
    <property type="match status" value="1"/>
</dbReference>
<accession>A0ABP6QA45</accession>
<dbReference type="InterPro" id="IPR045851">
    <property type="entry name" value="AMP-bd_C_sf"/>
</dbReference>
<dbReference type="InterPro" id="IPR040097">
    <property type="entry name" value="FAAL/FAAC"/>
</dbReference>
<proteinExistence type="inferred from homology"/>
<sequence>MTFVGYGRAAEGTATTLTFRELDRRVRVLGEIIAGRVAPGEPVAVLCPQGLDYVIGFLGCLAAGAVAVPLYAPEPFRSDAGLVASLKDALPTLVLTTSAARAPVDGLGAAPSLAIDEIGGDTAWRPPERWDETAYLQYTSGSTSSPRGAVISHANLAWSSAQVREAYRIDGSSRVVSWLPLFHDMGLIAGLASPVVAGAHCLLMDPMAFVQHPLRWLHALSSHRATYTAIPNFALDMCVDRTTITQRAGLDLSRLTAVTNGSEPVRDRSLRRFSEAFASAGFRPEAHAPSFGLAEATVLVTAKPFGTEPAIIDCDRAELDAGRVRIVIADDPTARRMVGCGTPTLQDVRIVDPEALTDLGSGRVGEIWVRGPNVAGGYLGQADHPDFGAHLDGTDGWLRTGDAGFLHEGQLYIAGRYKDLIIVDGRNHHPSDLEATIESTLPGLRRGHVIAFSIEVEDTERLVVVAENDPRSQVGTYSDPSALLRAARRALAVGHGIELHDLRVITRGGLPKTTSGKLRRGTCRERYLAGGYQ</sequence>
<evidence type="ECO:0000313" key="5">
    <source>
        <dbReference type="Proteomes" id="UP001501237"/>
    </source>
</evidence>
<keyword evidence="2 4" id="KW-0436">Ligase</keyword>
<evidence type="ECO:0000259" key="3">
    <source>
        <dbReference type="Pfam" id="PF00501"/>
    </source>
</evidence>
<evidence type="ECO:0000256" key="2">
    <source>
        <dbReference type="ARBA" id="ARBA00022598"/>
    </source>
</evidence>
<dbReference type="PANTHER" id="PTHR22754">
    <property type="entry name" value="DISCO-INTERACTING PROTEIN 2 DIP2 -RELATED"/>
    <property type="match status" value="1"/>
</dbReference>
<dbReference type="InterPro" id="IPR020845">
    <property type="entry name" value="AMP-binding_CS"/>
</dbReference>
<evidence type="ECO:0000256" key="1">
    <source>
        <dbReference type="ARBA" id="ARBA00006432"/>
    </source>
</evidence>
<dbReference type="PANTHER" id="PTHR22754:SF32">
    <property type="entry name" value="DISCO-INTERACTING PROTEIN 2"/>
    <property type="match status" value="1"/>
</dbReference>
<reference evidence="5" key="1">
    <citation type="journal article" date="2019" name="Int. J. Syst. Evol. Microbiol.">
        <title>The Global Catalogue of Microorganisms (GCM) 10K type strain sequencing project: providing services to taxonomists for standard genome sequencing and annotation.</title>
        <authorList>
            <consortium name="The Broad Institute Genomics Platform"/>
            <consortium name="The Broad Institute Genome Sequencing Center for Infectious Disease"/>
            <person name="Wu L."/>
            <person name="Ma J."/>
        </authorList>
    </citation>
    <scope>NUCLEOTIDE SEQUENCE [LARGE SCALE GENOMIC DNA]</scope>
    <source>
        <strain evidence="5">JCM 9377</strain>
    </source>
</reference>
<dbReference type="EMBL" id="BAAAUV010000007">
    <property type="protein sequence ID" value="GAA3213561.1"/>
    <property type="molecule type" value="Genomic_DNA"/>
</dbReference>
<comment type="similarity">
    <text evidence="1">Belongs to the ATP-dependent AMP-binding enzyme family.</text>
</comment>
<comment type="caution">
    <text evidence="4">The sequence shown here is derived from an EMBL/GenBank/DDBJ whole genome shotgun (WGS) entry which is preliminary data.</text>
</comment>
<feature type="domain" description="AMP-dependent synthetase/ligase" evidence="3">
    <location>
        <begin position="13"/>
        <end position="379"/>
    </location>
</feature>
<dbReference type="GO" id="GO:0016874">
    <property type="term" value="F:ligase activity"/>
    <property type="evidence" value="ECO:0007669"/>
    <property type="project" value="UniProtKB-KW"/>
</dbReference>
<dbReference type="Proteomes" id="UP001501237">
    <property type="component" value="Unassembled WGS sequence"/>
</dbReference>
<dbReference type="InterPro" id="IPR042099">
    <property type="entry name" value="ANL_N_sf"/>
</dbReference>
<keyword evidence="5" id="KW-1185">Reference proteome</keyword>
<name>A0ABP6QA45_9ACTN</name>
<gene>
    <name evidence="4" type="ORF">GCM10010468_33670</name>
</gene>
<organism evidence="4 5">
    <name type="scientific">Actinocorallia longicatena</name>
    <dbReference type="NCBI Taxonomy" id="111803"/>
    <lineage>
        <taxon>Bacteria</taxon>
        <taxon>Bacillati</taxon>
        <taxon>Actinomycetota</taxon>
        <taxon>Actinomycetes</taxon>
        <taxon>Streptosporangiales</taxon>
        <taxon>Thermomonosporaceae</taxon>
        <taxon>Actinocorallia</taxon>
    </lineage>
</organism>
<evidence type="ECO:0000313" key="4">
    <source>
        <dbReference type="EMBL" id="GAA3213561.1"/>
    </source>
</evidence>